<feature type="domain" description="DHHA2" evidence="5">
    <location>
        <begin position="260"/>
        <end position="416"/>
    </location>
</feature>
<evidence type="ECO:0000256" key="3">
    <source>
        <dbReference type="ARBA" id="ARBA00022801"/>
    </source>
</evidence>
<reference evidence="6" key="1">
    <citation type="submission" date="2022-11" db="EMBL/GenBank/DDBJ databases">
        <authorList>
            <person name="Morgan W.R."/>
            <person name="Tartar A."/>
        </authorList>
    </citation>
    <scope>NUCLEOTIDE SEQUENCE</scope>
    <source>
        <strain evidence="6">ARSEF 373</strain>
    </source>
</reference>
<dbReference type="InterPro" id="IPR004097">
    <property type="entry name" value="DHHA2"/>
</dbReference>
<reference evidence="6" key="2">
    <citation type="journal article" date="2023" name="Microbiol Resour">
        <title>Decontamination and Annotation of the Draft Genome Sequence of the Oomycete Lagenidium giganteum ARSEF 373.</title>
        <authorList>
            <person name="Morgan W.R."/>
            <person name="Tartar A."/>
        </authorList>
    </citation>
    <scope>NUCLEOTIDE SEQUENCE</scope>
    <source>
        <strain evidence="6">ARSEF 373</strain>
    </source>
</reference>
<name>A0AAV2YWC7_9STRA</name>
<dbReference type="GO" id="GO:0046872">
    <property type="term" value="F:metal ion binding"/>
    <property type="evidence" value="ECO:0007669"/>
    <property type="project" value="UniProtKB-KW"/>
</dbReference>
<dbReference type="AlphaFoldDB" id="A0AAV2YWC7"/>
<accession>A0AAV2YWC7</accession>
<evidence type="ECO:0000259" key="5">
    <source>
        <dbReference type="SMART" id="SM01131"/>
    </source>
</evidence>
<keyword evidence="3" id="KW-0378">Hydrolase</keyword>
<evidence type="ECO:0000256" key="2">
    <source>
        <dbReference type="ARBA" id="ARBA00022723"/>
    </source>
</evidence>
<organism evidence="6 7">
    <name type="scientific">Lagenidium giganteum</name>
    <dbReference type="NCBI Taxonomy" id="4803"/>
    <lineage>
        <taxon>Eukaryota</taxon>
        <taxon>Sar</taxon>
        <taxon>Stramenopiles</taxon>
        <taxon>Oomycota</taxon>
        <taxon>Peronosporomycetes</taxon>
        <taxon>Pythiales</taxon>
        <taxon>Pythiaceae</taxon>
    </lineage>
</organism>
<keyword evidence="7" id="KW-1185">Reference proteome</keyword>
<dbReference type="SUPFAM" id="SSF64182">
    <property type="entry name" value="DHH phosphoesterases"/>
    <property type="match status" value="1"/>
</dbReference>
<evidence type="ECO:0000313" key="7">
    <source>
        <dbReference type="Proteomes" id="UP001146120"/>
    </source>
</evidence>
<dbReference type="Pfam" id="PF02833">
    <property type="entry name" value="DHHA2"/>
    <property type="match status" value="1"/>
</dbReference>
<dbReference type="InterPro" id="IPR038763">
    <property type="entry name" value="DHH_sf"/>
</dbReference>
<gene>
    <name evidence="6" type="ORF">N0F65_009618</name>
</gene>
<dbReference type="Gene3D" id="3.10.310.20">
    <property type="entry name" value="DHHA2 domain"/>
    <property type="match status" value="1"/>
</dbReference>
<dbReference type="PANTHER" id="PTHR12112">
    <property type="entry name" value="BNIP - RELATED"/>
    <property type="match status" value="1"/>
</dbReference>
<protein>
    <recommendedName>
        <fullName evidence="5">DHHA2 domain-containing protein</fullName>
    </recommendedName>
</protein>
<comment type="cofactor">
    <cofactor evidence="1">
        <name>Mn(2+)</name>
        <dbReference type="ChEBI" id="CHEBI:29035"/>
    </cofactor>
</comment>
<keyword evidence="4" id="KW-0464">Manganese</keyword>
<evidence type="ECO:0000256" key="4">
    <source>
        <dbReference type="ARBA" id="ARBA00023211"/>
    </source>
</evidence>
<evidence type="ECO:0000313" key="6">
    <source>
        <dbReference type="EMBL" id="DAZ97719.1"/>
    </source>
</evidence>
<dbReference type="SMART" id="SM01131">
    <property type="entry name" value="DHHA2"/>
    <property type="match status" value="1"/>
</dbReference>
<dbReference type="Gene3D" id="3.90.1640.10">
    <property type="entry name" value="inorganic pyrophosphatase (n-terminal core)"/>
    <property type="match status" value="1"/>
</dbReference>
<dbReference type="InterPro" id="IPR038222">
    <property type="entry name" value="DHHA2_dom_sf"/>
</dbReference>
<dbReference type="GO" id="GO:0004309">
    <property type="term" value="F:exopolyphosphatase activity"/>
    <property type="evidence" value="ECO:0007669"/>
    <property type="project" value="TreeGrafter"/>
</dbReference>
<sequence length="423" mass="46652">MSTAKTTIRWNVSEDTIKSAGSNFSEFLRQQKSSLQSILSSSNASRPVHVTIGNEAADADSIVSSLVHAYLKQHSDESALYVPVVSIPRDEFVLRCDVNALFERLHLDATAVMFVDEFPWTHALFQASPQPLRLSLLDHNALTPKKMSSSGEKLNVRVLEILDHHADLGQHLDAPVRDIAFEGTQALVGSSCTLVAENLFKNEALKQKPTIHALLSTMLLAVIAVDTINFSPSAKKVTPRDIAAAATLQTTAFASKEALFEWLHAEKFNLEHWGNFSLLNCLQCDYKEFVLSTGTKYGVSAILIPLDQFVLKAGSESEALEKALRVYCEHNKLAFLVVMSMVMPADGVPRRQVLFYEPEACPKQHVRHCIHHFEQGGMLQLAPLALPVEHTCVRAFAQGNTAASRKQVVPLIQQAFEAGTTKL</sequence>
<keyword evidence="2" id="KW-0479">Metal-binding</keyword>
<dbReference type="Pfam" id="PF01368">
    <property type="entry name" value="DHH"/>
    <property type="match status" value="1"/>
</dbReference>
<dbReference type="Proteomes" id="UP001146120">
    <property type="component" value="Unassembled WGS sequence"/>
</dbReference>
<dbReference type="GO" id="GO:0005737">
    <property type="term" value="C:cytoplasm"/>
    <property type="evidence" value="ECO:0007669"/>
    <property type="project" value="InterPro"/>
</dbReference>
<dbReference type="PANTHER" id="PTHR12112:SF39">
    <property type="entry name" value="EG:152A3.5 PROTEIN (FBGN0003116_PN PROTEIN)"/>
    <property type="match status" value="1"/>
</dbReference>
<dbReference type="InterPro" id="IPR001667">
    <property type="entry name" value="DDH_dom"/>
</dbReference>
<proteinExistence type="predicted"/>
<comment type="caution">
    <text evidence="6">The sequence shown here is derived from an EMBL/GenBank/DDBJ whole genome shotgun (WGS) entry which is preliminary data.</text>
</comment>
<evidence type="ECO:0000256" key="1">
    <source>
        <dbReference type="ARBA" id="ARBA00001936"/>
    </source>
</evidence>
<dbReference type="EMBL" id="DAKRPA010000127">
    <property type="protein sequence ID" value="DAZ97719.1"/>
    <property type="molecule type" value="Genomic_DNA"/>
</dbReference>